<keyword evidence="3" id="KW-1185">Reference proteome</keyword>
<dbReference type="Gramene" id="OBART02G19620.1">
    <property type="protein sequence ID" value="OBART02G19620.1"/>
    <property type="gene ID" value="OBART02G19620"/>
</dbReference>
<proteinExistence type="predicted"/>
<dbReference type="AlphaFoldDB" id="A0A0D3F645"/>
<reference evidence="2" key="1">
    <citation type="journal article" date="2009" name="Rice">
        <title>De Novo Next Generation Sequencing of Plant Genomes.</title>
        <authorList>
            <person name="Rounsley S."/>
            <person name="Marri P.R."/>
            <person name="Yu Y."/>
            <person name="He R."/>
            <person name="Sisneros N."/>
            <person name="Goicoechea J.L."/>
            <person name="Lee S.J."/>
            <person name="Angelova A."/>
            <person name="Kudrna D."/>
            <person name="Luo M."/>
            <person name="Affourtit J."/>
            <person name="Desany B."/>
            <person name="Knight J."/>
            <person name="Niazi F."/>
            <person name="Egholm M."/>
            <person name="Wing R.A."/>
        </authorList>
    </citation>
    <scope>NUCLEOTIDE SEQUENCE [LARGE SCALE GENOMIC DNA]</scope>
    <source>
        <strain evidence="2">cv. IRGC 105608</strain>
    </source>
</reference>
<name>A0A0D3F645_9ORYZ</name>
<organism evidence="2">
    <name type="scientific">Oryza barthii</name>
    <dbReference type="NCBI Taxonomy" id="65489"/>
    <lineage>
        <taxon>Eukaryota</taxon>
        <taxon>Viridiplantae</taxon>
        <taxon>Streptophyta</taxon>
        <taxon>Embryophyta</taxon>
        <taxon>Tracheophyta</taxon>
        <taxon>Spermatophyta</taxon>
        <taxon>Magnoliopsida</taxon>
        <taxon>Liliopsida</taxon>
        <taxon>Poales</taxon>
        <taxon>Poaceae</taxon>
        <taxon>BOP clade</taxon>
        <taxon>Oryzoideae</taxon>
        <taxon>Oryzeae</taxon>
        <taxon>Oryzinae</taxon>
        <taxon>Oryza</taxon>
    </lineage>
</organism>
<evidence type="ECO:0000313" key="2">
    <source>
        <dbReference type="EnsemblPlants" id="OBART02G19620.1"/>
    </source>
</evidence>
<feature type="region of interest" description="Disordered" evidence="1">
    <location>
        <begin position="47"/>
        <end position="78"/>
    </location>
</feature>
<sequence length="125" mass="13061">MAAAAAAARRRRVRRPLGVDLAKAAAGRRARSSSAFLAAAQEKAAGSMAPPRLAVGRSRGGRARHRLGQGGGREEGTLVLGVLGGGSRKDLKHQESKVPEGITATRMPARFHIKPSEIRLSHVAA</sequence>
<reference evidence="2" key="2">
    <citation type="submission" date="2015-03" db="UniProtKB">
        <authorList>
            <consortium name="EnsemblPlants"/>
        </authorList>
    </citation>
    <scope>IDENTIFICATION</scope>
</reference>
<accession>A0A0D3F645</accession>
<dbReference type="Proteomes" id="UP000026960">
    <property type="component" value="Chromosome 2"/>
</dbReference>
<evidence type="ECO:0000313" key="3">
    <source>
        <dbReference type="Proteomes" id="UP000026960"/>
    </source>
</evidence>
<dbReference type="HOGENOM" id="CLU_1996096_0_0_1"/>
<dbReference type="EnsemblPlants" id="OBART02G19620.1">
    <property type="protein sequence ID" value="OBART02G19620.1"/>
    <property type="gene ID" value="OBART02G19620"/>
</dbReference>
<dbReference type="PaxDb" id="65489-OBART02G19620.1"/>
<evidence type="ECO:0000256" key="1">
    <source>
        <dbReference type="SAM" id="MobiDB-lite"/>
    </source>
</evidence>
<protein>
    <submittedName>
        <fullName evidence="2">Uncharacterized protein</fullName>
    </submittedName>
</protein>